<feature type="compositionally biased region" description="Low complexity" evidence="1">
    <location>
        <begin position="277"/>
        <end position="288"/>
    </location>
</feature>
<accession>A0A645ACG9</accession>
<feature type="region of interest" description="Disordered" evidence="1">
    <location>
        <begin position="1"/>
        <end position="205"/>
    </location>
</feature>
<comment type="caution">
    <text evidence="2">The sequence shown here is derived from an EMBL/GenBank/DDBJ whole genome shotgun (WGS) entry which is preliminary data.</text>
</comment>
<name>A0A645ACG9_9ZZZZ</name>
<feature type="compositionally biased region" description="Basic and acidic residues" evidence="1">
    <location>
        <begin position="376"/>
        <end position="387"/>
    </location>
</feature>
<evidence type="ECO:0000256" key="1">
    <source>
        <dbReference type="SAM" id="MobiDB-lite"/>
    </source>
</evidence>
<organism evidence="2">
    <name type="scientific">bioreactor metagenome</name>
    <dbReference type="NCBI Taxonomy" id="1076179"/>
    <lineage>
        <taxon>unclassified sequences</taxon>
        <taxon>metagenomes</taxon>
        <taxon>ecological metagenomes</taxon>
    </lineage>
</organism>
<feature type="compositionally biased region" description="Basic and acidic residues" evidence="1">
    <location>
        <begin position="100"/>
        <end position="113"/>
    </location>
</feature>
<feature type="region of interest" description="Disordered" evidence="1">
    <location>
        <begin position="261"/>
        <end position="330"/>
    </location>
</feature>
<feature type="compositionally biased region" description="Basic and acidic residues" evidence="1">
    <location>
        <begin position="155"/>
        <end position="172"/>
    </location>
</feature>
<evidence type="ECO:0000313" key="2">
    <source>
        <dbReference type="EMBL" id="MPM50398.1"/>
    </source>
</evidence>
<feature type="compositionally biased region" description="Basic and acidic residues" evidence="1">
    <location>
        <begin position="289"/>
        <end position="319"/>
    </location>
</feature>
<reference evidence="2" key="1">
    <citation type="submission" date="2019-08" db="EMBL/GenBank/DDBJ databases">
        <authorList>
            <person name="Kucharzyk K."/>
            <person name="Murdoch R.W."/>
            <person name="Higgins S."/>
            <person name="Loffler F."/>
        </authorList>
    </citation>
    <scope>NUCLEOTIDE SEQUENCE</scope>
</reference>
<feature type="compositionally biased region" description="Basic and acidic residues" evidence="1">
    <location>
        <begin position="33"/>
        <end position="46"/>
    </location>
</feature>
<proteinExistence type="predicted"/>
<sequence length="417" mass="46518">MRSRVGDRGRGHAVADRRDGEADRGPQQHQGRGHQDVEAGEFHLPRADLLAQVLRCPADQQAGDEHGDDGQHQHPVQPGAHPAGGDLPQHHVQHRQHPTQRRERIVHRVDRAGRGGRAGSGEQRRPRDAEPDLFTLQGRAGQQRRRPPAGQLEPGQDRVRRDEQGAHRRQDRQPLATVPHHRPERTRQRDRDEQHQHDLEQVRPAAGILERVGRVGVVEATPVGAENLDHLLGGDRPARERLLGAGHGGDLTESVEVLHHSPGQQHDGAHQGDRQQDPQAAADQIDPQVADRRPLPRREAADEGDRHAHPDGGGDEVLHGEPGQLDRVAEGRLRRVRLPVGVRHEGHRRVHRQQWVGGRQAQRVRQPRLHPLQQIDHQRPDQGERQHAAQVGPPGLFGARIDTDEPVQGPLDAQITR</sequence>
<feature type="region of interest" description="Disordered" evidence="1">
    <location>
        <begin position="349"/>
        <end position="417"/>
    </location>
</feature>
<gene>
    <name evidence="2" type="ORF">SDC9_97137</name>
</gene>
<dbReference type="AlphaFoldDB" id="A0A645ACG9"/>
<feature type="compositionally biased region" description="Basic and acidic residues" evidence="1">
    <location>
        <begin position="185"/>
        <end position="201"/>
    </location>
</feature>
<feature type="compositionally biased region" description="Basic and acidic residues" evidence="1">
    <location>
        <begin position="267"/>
        <end position="276"/>
    </location>
</feature>
<feature type="compositionally biased region" description="Basic and acidic residues" evidence="1">
    <location>
        <begin position="63"/>
        <end position="72"/>
    </location>
</feature>
<protein>
    <submittedName>
        <fullName evidence="2">Uncharacterized protein</fullName>
    </submittedName>
</protein>
<feature type="compositionally biased region" description="Basic and acidic residues" evidence="1">
    <location>
        <begin position="1"/>
        <end position="26"/>
    </location>
</feature>
<dbReference type="EMBL" id="VSSQ01012955">
    <property type="protein sequence ID" value="MPM50398.1"/>
    <property type="molecule type" value="Genomic_DNA"/>
</dbReference>